<evidence type="ECO:0000256" key="1">
    <source>
        <dbReference type="SAM" id="MobiDB-lite"/>
    </source>
</evidence>
<evidence type="ECO:0000313" key="2">
    <source>
        <dbReference type="EMBL" id="OIJ23558.1"/>
    </source>
</evidence>
<dbReference type="Proteomes" id="UP000033772">
    <property type="component" value="Unassembled WGS sequence"/>
</dbReference>
<feature type="compositionally biased region" description="Low complexity" evidence="1">
    <location>
        <begin position="1"/>
        <end position="16"/>
    </location>
</feature>
<dbReference type="OrthoDB" id="2339873at2"/>
<feature type="region of interest" description="Disordered" evidence="1">
    <location>
        <begin position="1"/>
        <end position="25"/>
    </location>
</feature>
<evidence type="ECO:0000313" key="3">
    <source>
        <dbReference type="Proteomes" id="UP000033772"/>
    </source>
</evidence>
<dbReference type="STRING" id="1844.UG56_027330"/>
<sequence>MLAAGEDLEGLAALPEADSEPAVTTDHEKLNEVFAVLGDPTLDQETALVRVGRLALAAETGAEGAYVARMERLIGTREWPEGRLLIPAVDVETGEPQVWDGSSGVSLATAVASSSAFPANAPPITINGRRSWTARCGQASTPTSRRTWGRRSSSSRWPTCSQRARRHGQRWSGSSRTPRPRTPSVI</sequence>
<reference evidence="2" key="1">
    <citation type="submission" date="2016-10" db="EMBL/GenBank/DDBJ databases">
        <title>Draft Genome Sequence of Nocardioides luteus Strain BAFB, an Alkane-Degrading Bacterium Isolated from JP-7 Polluted Soil.</title>
        <authorList>
            <person name="Brown L."/>
            <person name="Ruiz O.N."/>
            <person name="Gunasekera T."/>
        </authorList>
    </citation>
    <scope>NUCLEOTIDE SEQUENCE [LARGE SCALE GENOMIC DNA]</scope>
    <source>
        <strain evidence="2">BAFB</strain>
    </source>
</reference>
<dbReference type="InterPro" id="IPR016035">
    <property type="entry name" value="Acyl_Trfase/lysoPLipase"/>
</dbReference>
<keyword evidence="3" id="KW-1185">Reference proteome</keyword>
<dbReference type="Gene3D" id="3.40.1090.10">
    <property type="entry name" value="Cytosolic phospholipase A2 catalytic domain"/>
    <property type="match status" value="1"/>
</dbReference>
<accession>A0A1J4MVT4</accession>
<protein>
    <submittedName>
        <fullName evidence="2">Uncharacterized protein</fullName>
    </submittedName>
</protein>
<organism evidence="2 3">
    <name type="scientific">Nocardioides luteus</name>
    <dbReference type="NCBI Taxonomy" id="1844"/>
    <lineage>
        <taxon>Bacteria</taxon>
        <taxon>Bacillati</taxon>
        <taxon>Actinomycetota</taxon>
        <taxon>Actinomycetes</taxon>
        <taxon>Propionibacteriales</taxon>
        <taxon>Nocardioidaceae</taxon>
        <taxon>Nocardioides</taxon>
    </lineage>
</organism>
<dbReference type="EMBL" id="JZDQ02000076">
    <property type="protein sequence ID" value="OIJ23558.1"/>
    <property type="molecule type" value="Genomic_DNA"/>
</dbReference>
<name>A0A1J4MVT4_9ACTN</name>
<comment type="caution">
    <text evidence="2">The sequence shown here is derived from an EMBL/GenBank/DDBJ whole genome shotgun (WGS) entry which is preliminary data.</text>
</comment>
<feature type="region of interest" description="Disordered" evidence="1">
    <location>
        <begin position="134"/>
        <end position="186"/>
    </location>
</feature>
<proteinExistence type="predicted"/>
<feature type="compositionally biased region" description="Low complexity" evidence="1">
    <location>
        <begin position="140"/>
        <end position="159"/>
    </location>
</feature>
<dbReference type="SUPFAM" id="SSF52151">
    <property type="entry name" value="FabD/lysophospholipase-like"/>
    <property type="match status" value="1"/>
</dbReference>
<dbReference type="AlphaFoldDB" id="A0A1J4MVT4"/>
<gene>
    <name evidence="2" type="ORF">UG56_027330</name>
</gene>